<dbReference type="PANTHER" id="PTHR43745:SF2">
    <property type="entry name" value="NITROREDUCTASE MJ1384-RELATED"/>
    <property type="match status" value="1"/>
</dbReference>
<dbReference type="SUPFAM" id="SSF55469">
    <property type="entry name" value="FMN-dependent nitroreductase-like"/>
    <property type="match status" value="1"/>
</dbReference>
<feature type="domain" description="Nitroreductase" evidence="1">
    <location>
        <begin position="69"/>
        <end position="240"/>
    </location>
</feature>
<keyword evidence="3" id="KW-1185">Reference proteome</keyword>
<dbReference type="Proteomes" id="UP000179642">
    <property type="component" value="Unassembled WGS sequence"/>
</dbReference>
<evidence type="ECO:0000313" key="2">
    <source>
        <dbReference type="EMBL" id="OIJ93605.1"/>
    </source>
</evidence>
<comment type="caution">
    <text evidence="2">The sequence shown here is derived from an EMBL/GenBank/DDBJ whole genome shotgun (WGS) entry which is preliminary data.</text>
</comment>
<proteinExistence type="predicted"/>
<gene>
    <name evidence="2" type="ORF">BIV23_37270</name>
</gene>
<sequence>MNMPRDEVIAFHQYTSSPTWMSALETGFDASQWPLSWRAISTKQFPGYRQVPLPEPLGLDDVSLAESLDRRRSERARTDDPLSLRELATLLIRSTGIRPQSDKPPGVSRYYPSAGARFPLEVYVLAPRVQSLDAGVYHFSVTHNALVAIPSPDRGQANEITTALYAWSGGPRAVFVFTAAIDRNMVKYGARGYRYALIEAGHASQNLALVASALGVACCPFGGFSESRLSRMLDLKADQELPVQTVVLP</sequence>
<dbReference type="EMBL" id="MLYO01000073">
    <property type="protein sequence ID" value="OIJ93605.1"/>
    <property type="molecule type" value="Genomic_DNA"/>
</dbReference>
<organism evidence="2 3">
    <name type="scientific">Streptomyces monashensis</name>
    <dbReference type="NCBI Taxonomy" id="1678012"/>
    <lineage>
        <taxon>Bacteria</taxon>
        <taxon>Bacillati</taxon>
        <taxon>Actinomycetota</taxon>
        <taxon>Actinomycetes</taxon>
        <taxon>Kitasatosporales</taxon>
        <taxon>Streptomycetaceae</taxon>
        <taxon>Streptomyces</taxon>
    </lineage>
</organism>
<dbReference type="PANTHER" id="PTHR43745">
    <property type="entry name" value="NITROREDUCTASE MJ1384-RELATED"/>
    <property type="match status" value="1"/>
</dbReference>
<evidence type="ECO:0000259" key="1">
    <source>
        <dbReference type="Pfam" id="PF00881"/>
    </source>
</evidence>
<protein>
    <recommendedName>
        <fullName evidence="1">Nitroreductase domain-containing protein</fullName>
    </recommendedName>
</protein>
<dbReference type="InterPro" id="IPR029479">
    <property type="entry name" value="Nitroreductase"/>
</dbReference>
<dbReference type="NCBIfam" id="TIGR03605">
    <property type="entry name" value="antibiot_sagB"/>
    <property type="match status" value="1"/>
</dbReference>
<dbReference type="Gene3D" id="3.40.109.10">
    <property type="entry name" value="NADH Oxidase"/>
    <property type="match status" value="1"/>
</dbReference>
<dbReference type="InterPro" id="IPR000415">
    <property type="entry name" value="Nitroreductase-like"/>
</dbReference>
<name>A0A1S2PJN9_9ACTN</name>
<dbReference type="CDD" id="cd02142">
    <property type="entry name" value="McbC_SagB-like_oxidoreductase"/>
    <property type="match status" value="1"/>
</dbReference>
<accession>A0A1S2PJN9</accession>
<dbReference type="GO" id="GO:0016491">
    <property type="term" value="F:oxidoreductase activity"/>
    <property type="evidence" value="ECO:0007669"/>
    <property type="project" value="InterPro"/>
</dbReference>
<dbReference type="OrthoDB" id="3723182at2"/>
<dbReference type="Pfam" id="PF00881">
    <property type="entry name" value="Nitroreductase"/>
    <property type="match status" value="1"/>
</dbReference>
<dbReference type="InterPro" id="IPR052544">
    <property type="entry name" value="Bacteriocin_Proc_Enz"/>
</dbReference>
<evidence type="ECO:0000313" key="3">
    <source>
        <dbReference type="Proteomes" id="UP000179642"/>
    </source>
</evidence>
<dbReference type="InterPro" id="IPR020051">
    <property type="entry name" value="SagB-type_dehydrogenase"/>
</dbReference>
<dbReference type="AlphaFoldDB" id="A0A1S2PJN9"/>
<reference evidence="2 3" key="1">
    <citation type="submission" date="2016-10" db="EMBL/GenBank/DDBJ databases">
        <title>Genome sequence of Streptomyces sp. MUSC 1.</title>
        <authorList>
            <person name="Lee L.-H."/>
            <person name="Ser H.-L."/>
            <person name="Law J.W.-F."/>
        </authorList>
    </citation>
    <scope>NUCLEOTIDE SEQUENCE [LARGE SCALE GENOMIC DNA]</scope>
    <source>
        <strain evidence="2 3">MUSC 1</strain>
    </source>
</reference>